<dbReference type="SUPFAM" id="SSF50494">
    <property type="entry name" value="Trypsin-like serine proteases"/>
    <property type="match status" value="1"/>
</dbReference>
<dbReference type="Gene3D" id="2.40.10.120">
    <property type="match status" value="1"/>
</dbReference>
<sequence>MNARQVLTRTTLKNHRKGVLCIVIHKKDDSRKKKKKEEETLAGSGFIVRAARGNRRALVMTCNHVAAYFVPPGDKLGIRAPGLDQELECEILYQDTKKDLAIIAVFGMPENYPALIFSSETTLTIGTDAVLVAYYTPDKLEETNNPIPIEPGACPGSIVGPKIRETKEMDWKERMRHDCKSMSGCSGGPVIANGRVVGVQQDGDVQQGYAANFVTVEAVVREWAGLEDGQAADSTLEDLFELLRD</sequence>
<dbReference type="Proteomes" id="UP000324705">
    <property type="component" value="Chromosome 5B"/>
</dbReference>
<evidence type="ECO:0000313" key="1">
    <source>
        <dbReference type="EMBL" id="VAI34319.1"/>
    </source>
</evidence>
<dbReference type="EMBL" id="LT934120">
    <property type="protein sequence ID" value="VAI34319.1"/>
    <property type="molecule type" value="Genomic_DNA"/>
</dbReference>
<evidence type="ECO:0008006" key="3">
    <source>
        <dbReference type="Google" id="ProtNLM"/>
    </source>
</evidence>
<proteinExistence type="predicted"/>
<dbReference type="Pfam" id="PF13365">
    <property type="entry name" value="Trypsin_2"/>
    <property type="match status" value="1"/>
</dbReference>
<dbReference type="InterPro" id="IPR009003">
    <property type="entry name" value="Peptidase_S1_PA"/>
</dbReference>
<evidence type="ECO:0000313" key="2">
    <source>
        <dbReference type="Proteomes" id="UP000324705"/>
    </source>
</evidence>
<protein>
    <recommendedName>
        <fullName evidence="3">Serine protease</fullName>
    </recommendedName>
</protein>
<dbReference type="AlphaFoldDB" id="A0A9R0XD41"/>
<keyword evidence="2" id="KW-1185">Reference proteome</keyword>
<accession>A0A9R0XD41</accession>
<dbReference type="Gramene" id="TRITD5Bv1G161070.1">
    <property type="protein sequence ID" value="TRITD5Bv1G161070.1"/>
    <property type="gene ID" value="TRITD5Bv1G161070"/>
</dbReference>
<gene>
    <name evidence="1" type="ORF">TRITD_5Bv1G161070</name>
</gene>
<dbReference type="OMA" id="KHTMHAR"/>
<name>A0A9R0XD41_TRITD</name>
<organism evidence="1 2">
    <name type="scientific">Triticum turgidum subsp. durum</name>
    <name type="common">Durum wheat</name>
    <name type="synonym">Triticum durum</name>
    <dbReference type="NCBI Taxonomy" id="4567"/>
    <lineage>
        <taxon>Eukaryota</taxon>
        <taxon>Viridiplantae</taxon>
        <taxon>Streptophyta</taxon>
        <taxon>Embryophyta</taxon>
        <taxon>Tracheophyta</taxon>
        <taxon>Spermatophyta</taxon>
        <taxon>Magnoliopsida</taxon>
        <taxon>Liliopsida</taxon>
        <taxon>Poales</taxon>
        <taxon>Poaceae</taxon>
        <taxon>BOP clade</taxon>
        <taxon>Pooideae</taxon>
        <taxon>Triticodae</taxon>
        <taxon>Triticeae</taxon>
        <taxon>Triticinae</taxon>
        <taxon>Triticum</taxon>
    </lineage>
</organism>
<reference evidence="1 2" key="1">
    <citation type="submission" date="2017-09" db="EMBL/GenBank/DDBJ databases">
        <authorList>
            <consortium name="International Durum Wheat Genome Sequencing Consortium (IDWGSC)"/>
            <person name="Milanesi L."/>
        </authorList>
    </citation>
    <scope>NUCLEOTIDE SEQUENCE [LARGE SCALE GENOMIC DNA]</scope>
    <source>
        <strain evidence="2">cv. Svevo</strain>
    </source>
</reference>
<dbReference type="PANTHER" id="PTHR43019">
    <property type="entry name" value="SERINE ENDOPROTEASE DEGS"/>
    <property type="match status" value="1"/>
</dbReference>
<dbReference type="PANTHER" id="PTHR43019:SF64">
    <property type="entry name" value="OS07G0666400 PROTEIN"/>
    <property type="match status" value="1"/>
</dbReference>